<reference evidence="2 3" key="1">
    <citation type="journal article" date="2024" name="IMA Fungus">
        <title>Apiospora arundinis, a panoply of carbohydrate-active enzymes and secondary metabolites.</title>
        <authorList>
            <person name="Sorensen T."/>
            <person name="Petersen C."/>
            <person name="Muurmann A.T."/>
            <person name="Christiansen J.V."/>
            <person name="Brundto M.L."/>
            <person name="Overgaard C.K."/>
            <person name="Boysen A.T."/>
            <person name="Wollenberg R.D."/>
            <person name="Larsen T.O."/>
            <person name="Sorensen J.L."/>
            <person name="Nielsen K.L."/>
            <person name="Sondergaard T.E."/>
        </authorList>
    </citation>
    <scope>NUCLEOTIDE SEQUENCE [LARGE SCALE GENOMIC DNA]</scope>
    <source>
        <strain evidence="2 3">AAU 773</strain>
    </source>
</reference>
<protein>
    <submittedName>
        <fullName evidence="2">Uncharacterized protein</fullName>
    </submittedName>
</protein>
<keyword evidence="3" id="KW-1185">Reference proteome</keyword>
<evidence type="ECO:0000313" key="2">
    <source>
        <dbReference type="EMBL" id="KAK8856148.1"/>
    </source>
</evidence>
<proteinExistence type="predicted"/>
<comment type="caution">
    <text evidence="2">The sequence shown here is derived from an EMBL/GenBank/DDBJ whole genome shotgun (WGS) entry which is preliminary data.</text>
</comment>
<feature type="region of interest" description="Disordered" evidence="1">
    <location>
        <begin position="1"/>
        <end position="87"/>
    </location>
</feature>
<dbReference type="Proteomes" id="UP001390339">
    <property type="component" value="Unassembled WGS sequence"/>
</dbReference>
<organism evidence="2 3">
    <name type="scientific">Apiospora arundinis</name>
    <dbReference type="NCBI Taxonomy" id="335852"/>
    <lineage>
        <taxon>Eukaryota</taxon>
        <taxon>Fungi</taxon>
        <taxon>Dikarya</taxon>
        <taxon>Ascomycota</taxon>
        <taxon>Pezizomycotina</taxon>
        <taxon>Sordariomycetes</taxon>
        <taxon>Xylariomycetidae</taxon>
        <taxon>Amphisphaeriales</taxon>
        <taxon>Apiosporaceae</taxon>
        <taxon>Apiospora</taxon>
    </lineage>
</organism>
<dbReference type="EMBL" id="JAPCWZ010000007">
    <property type="protein sequence ID" value="KAK8856148.1"/>
    <property type="molecule type" value="Genomic_DNA"/>
</dbReference>
<gene>
    <name evidence="2" type="ORF">PGQ11_012060</name>
</gene>
<feature type="compositionally biased region" description="Basic residues" evidence="1">
    <location>
        <begin position="33"/>
        <end position="43"/>
    </location>
</feature>
<evidence type="ECO:0000256" key="1">
    <source>
        <dbReference type="SAM" id="MobiDB-lite"/>
    </source>
</evidence>
<feature type="compositionally biased region" description="Polar residues" evidence="1">
    <location>
        <begin position="1"/>
        <end position="10"/>
    </location>
</feature>
<sequence>MSSTTCQRNGQLPHKHSHKISRMTVSSSSSSKTTKKSKSKSKSKTASSPSLRAYLQQSPSKENPLAARSGPGAVAADPKASSKSSVEKMSLDIAKIMVPFKR</sequence>
<evidence type="ECO:0000313" key="3">
    <source>
        <dbReference type="Proteomes" id="UP001390339"/>
    </source>
</evidence>
<accession>A0ABR2I1B1</accession>
<name>A0ABR2I1B1_9PEZI</name>